<feature type="binding site" evidence="6">
    <location>
        <begin position="123"/>
        <end position="125"/>
    </location>
    <ligand>
        <name>S-adenosyl-L-methionine</name>
        <dbReference type="ChEBI" id="CHEBI:59789"/>
    </ligand>
</feature>
<evidence type="ECO:0000256" key="4">
    <source>
        <dbReference type="ARBA" id="ARBA00022679"/>
    </source>
</evidence>
<dbReference type="SUPFAM" id="SSF53335">
    <property type="entry name" value="S-adenosyl-L-methionine-dependent methyltransferases"/>
    <property type="match status" value="1"/>
</dbReference>
<dbReference type="Gene3D" id="3.40.50.150">
    <property type="entry name" value="Vaccinia Virus protein VP39"/>
    <property type="match status" value="1"/>
</dbReference>
<keyword evidence="5 6" id="KW-0949">S-adenosyl-L-methionine</keyword>
<evidence type="ECO:0000313" key="8">
    <source>
        <dbReference type="Proteomes" id="UP000230956"/>
    </source>
</evidence>
<dbReference type="FunFam" id="3.40.50.150:FF:000041">
    <property type="entry name" value="Ribosomal RNA small subunit methyltransferase G"/>
    <property type="match status" value="1"/>
</dbReference>
<keyword evidence="2 6" id="KW-0698">rRNA processing</keyword>
<dbReference type="GO" id="GO:0005829">
    <property type="term" value="C:cytosol"/>
    <property type="evidence" value="ECO:0007669"/>
    <property type="project" value="TreeGrafter"/>
</dbReference>
<feature type="binding site" evidence="6">
    <location>
        <position position="105"/>
    </location>
    <ligand>
        <name>S-adenosyl-L-methionine</name>
        <dbReference type="ChEBI" id="CHEBI:59789"/>
    </ligand>
</feature>
<dbReference type="EMBL" id="PFNG01000101">
    <property type="protein sequence ID" value="PIZ40070.1"/>
    <property type="molecule type" value="Genomic_DNA"/>
</dbReference>
<keyword evidence="3 6" id="KW-0489">Methyltransferase</keyword>
<accession>A0A2M7T8M1</accession>
<dbReference type="NCBIfam" id="TIGR00138">
    <property type="entry name" value="rsmG_gidB"/>
    <property type="match status" value="1"/>
</dbReference>
<proteinExistence type="inferred from homology"/>
<evidence type="ECO:0000256" key="6">
    <source>
        <dbReference type="HAMAP-Rule" id="MF_00074"/>
    </source>
</evidence>
<dbReference type="Proteomes" id="UP000230956">
    <property type="component" value="Unassembled WGS sequence"/>
</dbReference>
<feature type="binding site" evidence="6">
    <location>
        <begin position="151"/>
        <end position="152"/>
    </location>
    <ligand>
        <name>S-adenosyl-L-methionine</name>
        <dbReference type="ChEBI" id="CHEBI:59789"/>
    </ligand>
</feature>
<evidence type="ECO:0000256" key="2">
    <source>
        <dbReference type="ARBA" id="ARBA00022552"/>
    </source>
</evidence>
<keyword evidence="4 6" id="KW-0808">Transferase</keyword>
<dbReference type="PANTHER" id="PTHR31760">
    <property type="entry name" value="S-ADENOSYL-L-METHIONINE-DEPENDENT METHYLTRANSFERASES SUPERFAMILY PROTEIN"/>
    <property type="match status" value="1"/>
</dbReference>
<dbReference type="HAMAP" id="MF_00074">
    <property type="entry name" value="16SrRNA_methyltr_G"/>
    <property type="match status" value="1"/>
</dbReference>
<feature type="binding site" evidence="6">
    <location>
        <position position="100"/>
    </location>
    <ligand>
        <name>S-adenosyl-L-methionine</name>
        <dbReference type="ChEBI" id="CHEBI:59789"/>
    </ligand>
</feature>
<gene>
    <name evidence="6" type="primary">rsmG</name>
    <name evidence="7" type="ORF">COY37_04380</name>
</gene>
<name>A0A2M7T8M1_9ACTN</name>
<dbReference type="InterPro" id="IPR003682">
    <property type="entry name" value="rRNA_ssu_MeTfrase_G"/>
</dbReference>
<dbReference type="EC" id="2.1.1.-" evidence="6"/>
<keyword evidence="1 6" id="KW-0963">Cytoplasm</keyword>
<evidence type="ECO:0000256" key="5">
    <source>
        <dbReference type="ARBA" id="ARBA00022691"/>
    </source>
</evidence>
<comment type="caution">
    <text evidence="7">The sequence shown here is derived from an EMBL/GenBank/DDBJ whole genome shotgun (WGS) entry which is preliminary data.</text>
</comment>
<sequence>MLRLSSSISNSFQETTGPIMSNMTPSELLAKGAAELHIPHNESQLRLFMAYAHELARWNERFNLTSITDECDIVVKHFLDSLAIFSVVDIPLGCSTVDIGAGAGFPGVPIKIVRPDILLTLVESSQKKAGFLTHLVGQLELPNVVVVAERAEDFGRIKENRGHFCCAVSRAVADLAVLAEYALPLVKEGGRFVSYKAKGAPEEVERASGAINLLGGCVEEIAKVVVPFLNAERYLISIKKVAQSPQAYPRKAGTPAKKPLV</sequence>
<dbReference type="InterPro" id="IPR029063">
    <property type="entry name" value="SAM-dependent_MTases_sf"/>
</dbReference>
<reference evidence="8" key="1">
    <citation type="submission" date="2017-09" db="EMBL/GenBank/DDBJ databases">
        <title>Depth-based differentiation of microbial function through sediment-hosted aquifers and enrichment of novel symbionts in the deep terrestrial subsurface.</title>
        <authorList>
            <person name="Probst A.J."/>
            <person name="Ladd B."/>
            <person name="Jarett J.K."/>
            <person name="Geller-Mcgrath D.E."/>
            <person name="Sieber C.M.K."/>
            <person name="Emerson J.B."/>
            <person name="Anantharaman K."/>
            <person name="Thomas B.C."/>
            <person name="Malmstrom R."/>
            <person name="Stieglmeier M."/>
            <person name="Klingl A."/>
            <person name="Woyke T."/>
            <person name="Ryan C.M."/>
            <person name="Banfield J.F."/>
        </authorList>
    </citation>
    <scope>NUCLEOTIDE SEQUENCE [LARGE SCALE GENOMIC DNA]</scope>
</reference>
<protein>
    <recommendedName>
        <fullName evidence="6">Ribosomal RNA small subunit methyltransferase G</fullName>
        <ecNumber evidence="6">2.1.1.-</ecNumber>
    </recommendedName>
    <alternativeName>
        <fullName evidence="6">16S rRNA 7-methylguanosine methyltransferase</fullName>
        <shortName evidence="6">16S rRNA m7G methyltransferase</shortName>
    </alternativeName>
</protein>
<dbReference type="GO" id="GO:0070043">
    <property type="term" value="F:rRNA (guanine-N7-)-methyltransferase activity"/>
    <property type="evidence" value="ECO:0007669"/>
    <property type="project" value="UniProtKB-UniRule"/>
</dbReference>
<comment type="subcellular location">
    <subcellularLocation>
        <location evidence="6">Cytoplasm</location>
    </subcellularLocation>
</comment>
<organism evidence="7 8">
    <name type="scientific">Candidatus Aquicultor secundus</name>
    <dbReference type="NCBI Taxonomy" id="1973895"/>
    <lineage>
        <taxon>Bacteria</taxon>
        <taxon>Bacillati</taxon>
        <taxon>Actinomycetota</taxon>
        <taxon>Candidatus Aquicultoria</taxon>
        <taxon>Candidatus Aquicultorales</taxon>
        <taxon>Candidatus Aquicultoraceae</taxon>
        <taxon>Candidatus Aquicultor</taxon>
    </lineage>
</organism>
<dbReference type="PANTHER" id="PTHR31760:SF0">
    <property type="entry name" value="S-ADENOSYL-L-METHIONINE-DEPENDENT METHYLTRANSFERASES SUPERFAMILY PROTEIN"/>
    <property type="match status" value="1"/>
</dbReference>
<evidence type="ECO:0000256" key="1">
    <source>
        <dbReference type="ARBA" id="ARBA00022490"/>
    </source>
</evidence>
<evidence type="ECO:0000313" key="7">
    <source>
        <dbReference type="EMBL" id="PIZ40070.1"/>
    </source>
</evidence>
<evidence type="ECO:0000256" key="3">
    <source>
        <dbReference type="ARBA" id="ARBA00022603"/>
    </source>
</evidence>
<comment type="function">
    <text evidence="6">Specifically methylates the N7 position of a guanine in 16S rRNA.</text>
</comment>
<feature type="binding site" evidence="6">
    <location>
        <position position="170"/>
    </location>
    <ligand>
        <name>S-adenosyl-L-methionine</name>
        <dbReference type="ChEBI" id="CHEBI:59789"/>
    </ligand>
</feature>
<dbReference type="Pfam" id="PF02527">
    <property type="entry name" value="GidB"/>
    <property type="match status" value="1"/>
</dbReference>
<comment type="similarity">
    <text evidence="6">Belongs to the methyltransferase superfamily. RNA methyltransferase RsmG family.</text>
</comment>
<dbReference type="AlphaFoldDB" id="A0A2M7T8M1"/>